<gene>
    <name evidence="4" type="primary">fabG_5</name>
    <name evidence="4" type="ORF">CLBCK_37980</name>
</gene>
<evidence type="ECO:0000313" key="4">
    <source>
        <dbReference type="EMBL" id="OOM58801.1"/>
    </source>
</evidence>
<reference evidence="4 5" key="1">
    <citation type="submission" date="2016-05" db="EMBL/GenBank/DDBJ databases">
        <title>Microbial solvent formation.</title>
        <authorList>
            <person name="Poehlein A."/>
            <person name="Montoya Solano J.D."/>
            <person name="Flitsch S."/>
            <person name="Krabben P."/>
            <person name="Duerre P."/>
            <person name="Daniel R."/>
        </authorList>
    </citation>
    <scope>NUCLEOTIDE SEQUENCE [LARGE SCALE GENOMIC DNA]</scope>
    <source>
        <strain evidence="4 5">DSM 53</strain>
    </source>
</reference>
<dbReference type="AlphaFoldDB" id="A0A1S8S031"/>
<dbReference type="PANTHER" id="PTHR43976">
    <property type="entry name" value="SHORT CHAIN DEHYDROGENASE"/>
    <property type="match status" value="1"/>
</dbReference>
<name>A0A1S8S031_CLOBE</name>
<dbReference type="Gene3D" id="3.40.50.720">
    <property type="entry name" value="NAD(P)-binding Rossmann-like Domain"/>
    <property type="match status" value="1"/>
</dbReference>
<dbReference type="CDD" id="cd05374">
    <property type="entry name" value="17beta-HSD-like_SDR_c"/>
    <property type="match status" value="1"/>
</dbReference>
<dbReference type="InterPro" id="IPR051911">
    <property type="entry name" value="SDR_oxidoreductase"/>
</dbReference>
<protein>
    <submittedName>
        <fullName evidence="4">3-oxoacyl-[acyl-carrier-protein] reductase FabG</fullName>
        <ecNumber evidence="4">1.1.1.100</ecNumber>
    </submittedName>
</protein>
<dbReference type="Pfam" id="PF00106">
    <property type="entry name" value="adh_short"/>
    <property type="match status" value="1"/>
</dbReference>
<organism evidence="4 5">
    <name type="scientific">Clostridium beijerinckii</name>
    <name type="common">Clostridium MP</name>
    <dbReference type="NCBI Taxonomy" id="1520"/>
    <lineage>
        <taxon>Bacteria</taxon>
        <taxon>Bacillati</taxon>
        <taxon>Bacillota</taxon>
        <taxon>Clostridia</taxon>
        <taxon>Eubacteriales</taxon>
        <taxon>Clostridiaceae</taxon>
        <taxon>Clostridium</taxon>
    </lineage>
</organism>
<dbReference type="EC" id="1.1.1.100" evidence="4"/>
<dbReference type="GO" id="GO:0004316">
    <property type="term" value="F:3-oxoacyl-[acyl-carrier-protein] reductase (NADPH) activity"/>
    <property type="evidence" value="ECO:0007669"/>
    <property type="project" value="UniProtKB-EC"/>
</dbReference>
<dbReference type="RefSeq" id="WP_077840137.1">
    <property type="nucleotide sequence ID" value="NZ_JABTAE010000001.1"/>
</dbReference>
<dbReference type="PRINTS" id="PR00080">
    <property type="entry name" value="SDRFAMILY"/>
</dbReference>
<evidence type="ECO:0000313" key="5">
    <source>
        <dbReference type="Proteomes" id="UP000190973"/>
    </source>
</evidence>
<dbReference type="PRINTS" id="PR00081">
    <property type="entry name" value="GDHRDH"/>
</dbReference>
<dbReference type="SUPFAM" id="SSF51735">
    <property type="entry name" value="NAD(P)-binding Rossmann-fold domains"/>
    <property type="match status" value="1"/>
</dbReference>
<proteinExistence type="inferred from homology"/>
<evidence type="ECO:0000256" key="1">
    <source>
        <dbReference type="ARBA" id="ARBA00006484"/>
    </source>
</evidence>
<dbReference type="InterPro" id="IPR002347">
    <property type="entry name" value="SDR_fam"/>
</dbReference>
<dbReference type="InterPro" id="IPR036291">
    <property type="entry name" value="NAD(P)-bd_dom_sf"/>
</dbReference>
<dbReference type="PANTHER" id="PTHR43976:SF16">
    <property type="entry name" value="SHORT-CHAIN DEHYDROGENASE_REDUCTASE FAMILY PROTEIN"/>
    <property type="match status" value="1"/>
</dbReference>
<accession>A0A1S8S031</accession>
<evidence type="ECO:0000256" key="3">
    <source>
        <dbReference type="RuleBase" id="RU000363"/>
    </source>
</evidence>
<dbReference type="Proteomes" id="UP000190973">
    <property type="component" value="Unassembled WGS sequence"/>
</dbReference>
<comment type="caution">
    <text evidence="4">The sequence shown here is derived from an EMBL/GenBank/DDBJ whole genome shotgun (WGS) entry which is preliminary data.</text>
</comment>
<dbReference type="EMBL" id="LZZI01000089">
    <property type="protein sequence ID" value="OOM58801.1"/>
    <property type="molecule type" value="Genomic_DNA"/>
</dbReference>
<keyword evidence="2 4" id="KW-0560">Oxidoreductase</keyword>
<sequence length="269" mass="30156">MKTVFITGASSGIGHETAKLFSNNGWNVIATMRKPEIEIELNKKKNIRILRCDVTETESIKQSIKEGIDYFGKIDVLINNAGFYTIGALEAATEEQIRKQLDTNLFGLINTTKEMLPYFRKQKSGIIINISSVAGRTTVPLQTLYHATKWGVEGFSESLQYELSPFNIKIKIIEPGVIKTDFYGRSMTVMENNDLDEYRAYSQKVVSNLVTTGNNGSNPLEVAETIFKAANSKSNKMRYPVGKSKNLIALSSVLPDKIFHNLVRSEMQK</sequence>
<comment type="similarity">
    <text evidence="1 3">Belongs to the short-chain dehydrogenases/reductases (SDR) family.</text>
</comment>
<evidence type="ECO:0000256" key="2">
    <source>
        <dbReference type="ARBA" id="ARBA00023002"/>
    </source>
</evidence>